<evidence type="ECO:0000313" key="4">
    <source>
        <dbReference type="EMBL" id="KPV47770.1"/>
    </source>
</evidence>
<dbReference type="PROSITE" id="PS00583">
    <property type="entry name" value="PFKB_KINASES_1"/>
    <property type="match status" value="1"/>
</dbReference>
<protein>
    <submittedName>
        <fullName evidence="4">Ribokinase</fullName>
    </submittedName>
</protein>
<dbReference type="EMBL" id="LJCR01003254">
    <property type="protein sequence ID" value="KPV47770.1"/>
    <property type="molecule type" value="Genomic_DNA"/>
</dbReference>
<gene>
    <name evidence="4" type="ORF">SE17_41660</name>
</gene>
<keyword evidence="2 4" id="KW-0418">Kinase</keyword>
<dbReference type="PANTHER" id="PTHR46566">
    <property type="entry name" value="1-PHOSPHOFRUCTOKINASE-RELATED"/>
    <property type="match status" value="1"/>
</dbReference>
<dbReference type="GO" id="GO:0008443">
    <property type="term" value="F:phosphofructokinase activity"/>
    <property type="evidence" value="ECO:0007669"/>
    <property type="project" value="TreeGrafter"/>
</dbReference>
<feature type="domain" description="Carbohydrate kinase PfkB" evidence="3">
    <location>
        <begin position="17"/>
        <end position="65"/>
    </location>
</feature>
<reference evidence="4 5" key="1">
    <citation type="submission" date="2015-09" db="EMBL/GenBank/DDBJ databases">
        <title>Draft genome sequence of Kouleothrix aurantiaca JCM 19913.</title>
        <authorList>
            <person name="Hemp J."/>
        </authorList>
    </citation>
    <scope>NUCLEOTIDE SEQUENCE [LARGE SCALE GENOMIC DNA]</scope>
    <source>
        <strain evidence="4 5">COM-B</strain>
    </source>
</reference>
<feature type="non-terminal residue" evidence="4">
    <location>
        <position position="66"/>
    </location>
</feature>
<evidence type="ECO:0000313" key="5">
    <source>
        <dbReference type="Proteomes" id="UP000050509"/>
    </source>
</evidence>
<dbReference type="Gene3D" id="3.40.1190.20">
    <property type="match status" value="1"/>
</dbReference>
<dbReference type="InterPro" id="IPR029056">
    <property type="entry name" value="Ribokinase-like"/>
</dbReference>
<dbReference type="InterPro" id="IPR002173">
    <property type="entry name" value="Carboh/pur_kinase_PfkB_CS"/>
</dbReference>
<dbReference type="PANTHER" id="PTHR46566:SF2">
    <property type="entry name" value="ATP-DEPENDENT 6-PHOSPHOFRUCTOKINASE ISOZYME 2"/>
    <property type="match status" value="1"/>
</dbReference>
<sequence>MIYTVTLNPALDRELAVAAVAFDEVLRATDSRVDCGGKGFNVSRMLASLGAESVALGFAGGRTGEA</sequence>
<dbReference type="Pfam" id="PF00294">
    <property type="entry name" value="PfkB"/>
    <property type="match status" value="1"/>
</dbReference>
<name>A0A0P9F6F0_9CHLR</name>
<dbReference type="AlphaFoldDB" id="A0A0P9F6F0"/>
<evidence type="ECO:0000259" key="3">
    <source>
        <dbReference type="Pfam" id="PF00294"/>
    </source>
</evidence>
<proteinExistence type="predicted"/>
<evidence type="ECO:0000256" key="1">
    <source>
        <dbReference type="ARBA" id="ARBA00022679"/>
    </source>
</evidence>
<keyword evidence="5" id="KW-1185">Reference proteome</keyword>
<evidence type="ECO:0000256" key="2">
    <source>
        <dbReference type="ARBA" id="ARBA00022777"/>
    </source>
</evidence>
<dbReference type="SUPFAM" id="SSF53613">
    <property type="entry name" value="Ribokinase-like"/>
    <property type="match status" value="1"/>
</dbReference>
<organism evidence="4 5">
    <name type="scientific">Kouleothrix aurantiaca</name>
    <dbReference type="NCBI Taxonomy" id="186479"/>
    <lineage>
        <taxon>Bacteria</taxon>
        <taxon>Bacillati</taxon>
        <taxon>Chloroflexota</taxon>
        <taxon>Chloroflexia</taxon>
        <taxon>Chloroflexales</taxon>
        <taxon>Roseiflexineae</taxon>
        <taxon>Roseiflexaceae</taxon>
        <taxon>Kouleothrix</taxon>
    </lineage>
</organism>
<dbReference type="GO" id="GO:0005829">
    <property type="term" value="C:cytosol"/>
    <property type="evidence" value="ECO:0007669"/>
    <property type="project" value="TreeGrafter"/>
</dbReference>
<accession>A0A0P9F6F0</accession>
<comment type="caution">
    <text evidence="4">The sequence shown here is derived from an EMBL/GenBank/DDBJ whole genome shotgun (WGS) entry which is preliminary data.</text>
</comment>
<dbReference type="Proteomes" id="UP000050509">
    <property type="component" value="Unassembled WGS sequence"/>
</dbReference>
<dbReference type="InterPro" id="IPR011611">
    <property type="entry name" value="PfkB_dom"/>
</dbReference>
<keyword evidence="1" id="KW-0808">Transferase</keyword>